<comment type="caution">
    <text evidence="6">The sequence shown here is derived from an EMBL/GenBank/DDBJ whole genome shotgun (WGS) entry which is preliminary data.</text>
</comment>
<dbReference type="Pfam" id="PF00380">
    <property type="entry name" value="Ribosomal_S9"/>
    <property type="match status" value="1"/>
</dbReference>
<feature type="compositionally biased region" description="Polar residues" evidence="5">
    <location>
        <begin position="41"/>
        <end position="56"/>
    </location>
</feature>
<evidence type="ECO:0000256" key="2">
    <source>
        <dbReference type="ARBA" id="ARBA00022980"/>
    </source>
</evidence>
<dbReference type="AlphaFoldDB" id="A0A196SJQ4"/>
<feature type="region of interest" description="Disordered" evidence="5">
    <location>
        <begin position="229"/>
        <end position="286"/>
    </location>
</feature>
<gene>
    <name evidence="6" type="ORF">AV274_2100</name>
</gene>
<dbReference type="InterPro" id="IPR023035">
    <property type="entry name" value="Ribosomal_uS9_bac/plastid"/>
</dbReference>
<dbReference type="GO" id="GO:0003723">
    <property type="term" value="F:RNA binding"/>
    <property type="evidence" value="ECO:0007669"/>
    <property type="project" value="TreeGrafter"/>
</dbReference>
<feature type="compositionally biased region" description="Basic residues" evidence="5">
    <location>
        <begin position="442"/>
        <end position="461"/>
    </location>
</feature>
<evidence type="ECO:0000256" key="4">
    <source>
        <dbReference type="RuleBase" id="RU003815"/>
    </source>
</evidence>
<evidence type="ECO:0000313" key="6">
    <source>
        <dbReference type="EMBL" id="OAO16159.1"/>
    </source>
</evidence>
<dbReference type="InterPro" id="IPR000754">
    <property type="entry name" value="Ribosomal_uS9"/>
</dbReference>
<feature type="compositionally biased region" description="Basic and acidic residues" evidence="5">
    <location>
        <begin position="258"/>
        <end position="274"/>
    </location>
</feature>
<keyword evidence="7" id="KW-1185">Reference proteome</keyword>
<feature type="compositionally biased region" description="Pro residues" evidence="5">
    <location>
        <begin position="60"/>
        <end position="70"/>
    </location>
</feature>
<feature type="compositionally biased region" description="Low complexity" evidence="5">
    <location>
        <begin position="232"/>
        <end position="257"/>
    </location>
</feature>
<feature type="region of interest" description="Disordered" evidence="5">
    <location>
        <begin position="304"/>
        <end position="323"/>
    </location>
</feature>
<feature type="compositionally biased region" description="Low complexity" evidence="5">
    <location>
        <begin position="71"/>
        <end position="81"/>
    </location>
</feature>
<reference evidence="6 7" key="1">
    <citation type="submission" date="2016-05" db="EMBL/GenBank/DDBJ databases">
        <title>Nuclear genome of Blastocystis sp. subtype 1 NandII.</title>
        <authorList>
            <person name="Gentekaki E."/>
            <person name="Curtis B."/>
            <person name="Stairs C."/>
            <person name="Eme L."/>
            <person name="Herman E."/>
            <person name="Klimes V."/>
            <person name="Arias M.C."/>
            <person name="Elias M."/>
            <person name="Hilliou F."/>
            <person name="Klute M."/>
            <person name="Malik S.-B."/>
            <person name="Pightling A."/>
            <person name="Rachubinski R."/>
            <person name="Salas D."/>
            <person name="Schlacht A."/>
            <person name="Suga H."/>
            <person name="Archibald J."/>
            <person name="Ball S.G."/>
            <person name="Clark G."/>
            <person name="Dacks J."/>
            <person name="Van Der Giezen M."/>
            <person name="Tsaousis A."/>
            <person name="Roger A."/>
        </authorList>
    </citation>
    <scope>NUCLEOTIDE SEQUENCE [LARGE SCALE GENOMIC DNA]</scope>
    <source>
        <strain evidence="7">ATCC 50177 / NandII</strain>
    </source>
</reference>
<proteinExistence type="inferred from homology"/>
<keyword evidence="2 4" id="KW-0689">Ribosomal protein</keyword>
<dbReference type="Proteomes" id="UP000078348">
    <property type="component" value="Unassembled WGS sequence"/>
</dbReference>
<dbReference type="OrthoDB" id="10254627at2759"/>
<evidence type="ECO:0000256" key="1">
    <source>
        <dbReference type="ARBA" id="ARBA00005251"/>
    </source>
</evidence>
<accession>A0A196SJQ4</accession>
<dbReference type="GO" id="GO:0006412">
    <property type="term" value="P:translation"/>
    <property type="evidence" value="ECO:0007669"/>
    <property type="project" value="InterPro"/>
</dbReference>
<dbReference type="NCBIfam" id="NF001099">
    <property type="entry name" value="PRK00132.1"/>
    <property type="match status" value="1"/>
</dbReference>
<dbReference type="InterPro" id="IPR020568">
    <property type="entry name" value="Ribosomal_Su5_D2-typ_SF"/>
</dbReference>
<evidence type="ECO:0000256" key="5">
    <source>
        <dbReference type="SAM" id="MobiDB-lite"/>
    </source>
</evidence>
<dbReference type="FunFam" id="3.30.230.10:FF:000001">
    <property type="entry name" value="30S ribosomal protein S9"/>
    <property type="match status" value="1"/>
</dbReference>
<evidence type="ECO:0000256" key="3">
    <source>
        <dbReference type="ARBA" id="ARBA00023274"/>
    </source>
</evidence>
<dbReference type="PANTHER" id="PTHR21569">
    <property type="entry name" value="RIBOSOMAL PROTEIN S9"/>
    <property type="match status" value="1"/>
</dbReference>
<dbReference type="PROSITE" id="PS00360">
    <property type="entry name" value="RIBOSOMAL_S9"/>
    <property type="match status" value="1"/>
</dbReference>
<feature type="region of interest" description="Disordered" evidence="5">
    <location>
        <begin position="41"/>
        <end position="94"/>
    </location>
</feature>
<dbReference type="InterPro" id="IPR020574">
    <property type="entry name" value="Ribosomal_uS9_CS"/>
</dbReference>
<dbReference type="InterPro" id="IPR014721">
    <property type="entry name" value="Ribsml_uS5_D2-typ_fold_subgr"/>
</dbReference>
<comment type="similarity">
    <text evidence="1 4">Belongs to the universal ribosomal protein uS9 family.</text>
</comment>
<evidence type="ECO:0000313" key="7">
    <source>
        <dbReference type="Proteomes" id="UP000078348"/>
    </source>
</evidence>
<feature type="region of interest" description="Disordered" evidence="5">
    <location>
        <begin position="438"/>
        <end position="461"/>
    </location>
</feature>
<keyword evidence="3 4" id="KW-0687">Ribonucleoprotein</keyword>
<dbReference type="SUPFAM" id="SSF54211">
    <property type="entry name" value="Ribosomal protein S5 domain 2-like"/>
    <property type="match status" value="1"/>
</dbReference>
<organism evidence="6 7">
    <name type="scientific">Blastocystis sp. subtype 1 (strain ATCC 50177 / NandII)</name>
    <dbReference type="NCBI Taxonomy" id="478820"/>
    <lineage>
        <taxon>Eukaryota</taxon>
        <taxon>Sar</taxon>
        <taxon>Stramenopiles</taxon>
        <taxon>Bigyra</taxon>
        <taxon>Opalozoa</taxon>
        <taxon>Opalinata</taxon>
        <taxon>Blastocystidae</taxon>
        <taxon>Blastocystis</taxon>
    </lineage>
</organism>
<protein>
    <submittedName>
        <fullName evidence="6">30S ribosomal protein S9</fullName>
    </submittedName>
</protein>
<dbReference type="EMBL" id="LXWW01000096">
    <property type="protein sequence ID" value="OAO16159.1"/>
    <property type="molecule type" value="Genomic_DNA"/>
</dbReference>
<sequence length="461" mass="50440">MFSRILVARGISCLTTSSQIVRSGVSRSLFRPIRLFSETTESATNEVNDTTKTTEIPVSPTEPAPTPVEPAPASEAPVTPAQPESTPEAAKDAKNEGIDKELLQNLLSSITEEVKSEKEQKQLVYDFTTIMMDPDFKQLFLSLNDALPANYFSKNGLLPVVKKEFIARLQEEMIKGSFRPIAKDTSLLGLREKRADMTKDNTVIQTAENAADTLLYPLPSWIVDELHKETAKSSTEATSEAATPSETATPETPTPETTPEKTTPEKTTPEKTTPEKTTPTKAKRVAYDPNRNNAMEEQLDTFGEWPFRNPTATPTAPVEPKKQRKNVIVSKKGVRIAYGGGKRKDAVARAFVRAGTGVIHVNGKSLIDAFPMGNNRDQVLAPLAVTLAFQKFDVEATVNGGGTTGQSEAVRMAVAKALAHYDPVYSVALSKAGLLTADPRRVERKKPGHTKARKPQQWVKR</sequence>
<dbReference type="GO" id="GO:0003735">
    <property type="term" value="F:structural constituent of ribosome"/>
    <property type="evidence" value="ECO:0007669"/>
    <property type="project" value="InterPro"/>
</dbReference>
<dbReference type="PANTHER" id="PTHR21569:SF1">
    <property type="entry name" value="SMALL RIBOSOMAL SUBUNIT PROTEIN US9M"/>
    <property type="match status" value="1"/>
</dbReference>
<dbReference type="STRING" id="478820.A0A196SJQ4"/>
<name>A0A196SJQ4_BLAHN</name>
<dbReference type="Gene3D" id="3.30.230.10">
    <property type="match status" value="1"/>
</dbReference>
<dbReference type="GO" id="GO:0005763">
    <property type="term" value="C:mitochondrial small ribosomal subunit"/>
    <property type="evidence" value="ECO:0007669"/>
    <property type="project" value="TreeGrafter"/>
</dbReference>